<comment type="caution">
    <text evidence="1">The sequence shown here is derived from an EMBL/GenBank/DDBJ whole genome shotgun (WGS) entry which is preliminary data.</text>
</comment>
<organism evidence="1 2">
    <name type="scientific">Coemansia aciculifera</name>
    <dbReference type="NCBI Taxonomy" id="417176"/>
    <lineage>
        <taxon>Eukaryota</taxon>
        <taxon>Fungi</taxon>
        <taxon>Fungi incertae sedis</taxon>
        <taxon>Zoopagomycota</taxon>
        <taxon>Kickxellomycotina</taxon>
        <taxon>Kickxellomycetes</taxon>
        <taxon>Kickxellales</taxon>
        <taxon>Kickxellaceae</taxon>
        <taxon>Coemansia</taxon>
    </lineage>
</organism>
<proteinExistence type="predicted"/>
<dbReference type="EMBL" id="JANBVB010000873">
    <property type="protein sequence ID" value="KAJ2891864.1"/>
    <property type="molecule type" value="Genomic_DNA"/>
</dbReference>
<keyword evidence="2" id="KW-1185">Reference proteome</keyword>
<accession>A0ACC1M1G1</accession>
<dbReference type="Proteomes" id="UP001139981">
    <property type="component" value="Unassembled WGS sequence"/>
</dbReference>
<evidence type="ECO:0000313" key="1">
    <source>
        <dbReference type="EMBL" id="KAJ2891864.1"/>
    </source>
</evidence>
<evidence type="ECO:0000313" key="2">
    <source>
        <dbReference type="Proteomes" id="UP001139981"/>
    </source>
</evidence>
<protein>
    <submittedName>
        <fullName evidence="1">Uncharacterized protein</fullName>
    </submittedName>
</protein>
<sequence>PPQAPPPQAPPPSIAPPALPTGGGGEPRNALLASIRGAGGIGGLRKTDSSASNRASLTSVTQASRSPGDTSPGPKAGGNLANALASALAQRNKAIAGDSDSEDEDGDDDDW</sequence>
<reference evidence="1" key="1">
    <citation type="submission" date="2022-07" db="EMBL/GenBank/DDBJ databases">
        <title>Phylogenomic reconstructions and comparative analyses of Kickxellomycotina fungi.</title>
        <authorList>
            <person name="Reynolds N.K."/>
            <person name="Stajich J.E."/>
            <person name="Barry K."/>
            <person name="Grigoriev I.V."/>
            <person name="Crous P."/>
            <person name="Smith M.E."/>
        </authorList>
    </citation>
    <scope>NUCLEOTIDE SEQUENCE</scope>
    <source>
        <strain evidence="1">CBS 190363</strain>
    </source>
</reference>
<feature type="non-terminal residue" evidence="1">
    <location>
        <position position="1"/>
    </location>
</feature>
<name>A0ACC1M1G1_9FUNG</name>
<gene>
    <name evidence="1" type="ORF">IWW38_003443</name>
</gene>